<reference evidence="1" key="1">
    <citation type="submission" date="2023-06" db="EMBL/GenBank/DDBJ databases">
        <title>Two Chryseobacterium gambrini strains from China.</title>
        <authorList>
            <person name="Zeng J."/>
            <person name="Wu Y."/>
        </authorList>
    </citation>
    <scope>NUCLEOTIDE SEQUENCE</scope>
    <source>
        <strain evidence="1">SQ219</strain>
    </source>
</reference>
<dbReference type="Proteomes" id="UP001225933">
    <property type="component" value="Unassembled WGS sequence"/>
</dbReference>
<protein>
    <submittedName>
        <fullName evidence="1">Uncharacterized protein</fullName>
    </submittedName>
</protein>
<dbReference type="AlphaFoldDB" id="A0AAJ1R8E7"/>
<accession>A0AAJ1R8E7</accession>
<organism evidence="1 2">
    <name type="scientific">Chryseobacterium gambrini</name>
    <dbReference type="NCBI Taxonomy" id="373672"/>
    <lineage>
        <taxon>Bacteria</taxon>
        <taxon>Pseudomonadati</taxon>
        <taxon>Bacteroidota</taxon>
        <taxon>Flavobacteriia</taxon>
        <taxon>Flavobacteriales</taxon>
        <taxon>Weeksellaceae</taxon>
        <taxon>Chryseobacterium group</taxon>
        <taxon>Chryseobacterium</taxon>
    </lineage>
</organism>
<comment type="caution">
    <text evidence="1">The sequence shown here is derived from an EMBL/GenBank/DDBJ whole genome shotgun (WGS) entry which is preliminary data.</text>
</comment>
<evidence type="ECO:0000313" key="1">
    <source>
        <dbReference type="EMBL" id="MDN4015137.1"/>
    </source>
</evidence>
<evidence type="ECO:0000313" key="2">
    <source>
        <dbReference type="Proteomes" id="UP001225933"/>
    </source>
</evidence>
<name>A0AAJ1R8E7_9FLAO</name>
<gene>
    <name evidence="1" type="ORF">QX233_22060</name>
</gene>
<sequence length="242" mass="28327">MKLIILLIIFPILHFAQLSPEVKNLYQQISKGEKAESSHTGMEGTESELYKLHKKLDEIANDKEVEYIAFNGNPVAKYYAANILFNRKSKSIEKIFEYYLKSKDSVQTLKGCVGGVSRLDYELYINVISEKQTIDAMQWEKKWKDSMITSGKQNSPEYLGLVDMLNTKTIWTKKDVDSLAYRLEQTTLNNHDASKKLIELICFRYLHENKKVPYYGKIAYFDKKYSSEYIKKYLRFCRFGLK</sequence>
<dbReference type="EMBL" id="JAUHGV010000061">
    <property type="protein sequence ID" value="MDN4015137.1"/>
    <property type="molecule type" value="Genomic_DNA"/>
</dbReference>
<proteinExistence type="predicted"/>
<dbReference type="RefSeq" id="WP_214589638.1">
    <property type="nucleotide sequence ID" value="NZ_JAUHGV010000061.1"/>
</dbReference>